<gene>
    <name evidence="1" type="ORF">LSAT_V11C500247620</name>
</gene>
<comment type="caution">
    <text evidence="1">The sequence shown here is derived from an EMBL/GenBank/DDBJ whole genome shotgun (WGS) entry which is preliminary data.</text>
</comment>
<protein>
    <submittedName>
        <fullName evidence="1">Uncharacterized protein</fullName>
    </submittedName>
</protein>
<sequence>MKEACDNGVFQGLQLPNVGPTVSHLLYADDALFIGEWTEHNFLGCGHTLKKFLIGRLRLGAKQRISYSTTLGACGCQYAAKETLAASN</sequence>
<evidence type="ECO:0000313" key="1">
    <source>
        <dbReference type="EMBL" id="KAJ0208451.1"/>
    </source>
</evidence>
<reference evidence="1 2" key="1">
    <citation type="journal article" date="2017" name="Nat. Commun.">
        <title>Genome assembly with in vitro proximity ligation data and whole-genome triplication in lettuce.</title>
        <authorList>
            <person name="Reyes-Chin-Wo S."/>
            <person name="Wang Z."/>
            <person name="Yang X."/>
            <person name="Kozik A."/>
            <person name="Arikit S."/>
            <person name="Song C."/>
            <person name="Xia L."/>
            <person name="Froenicke L."/>
            <person name="Lavelle D.O."/>
            <person name="Truco M.J."/>
            <person name="Xia R."/>
            <person name="Zhu S."/>
            <person name="Xu C."/>
            <person name="Xu H."/>
            <person name="Xu X."/>
            <person name="Cox K."/>
            <person name="Korf I."/>
            <person name="Meyers B.C."/>
            <person name="Michelmore R.W."/>
        </authorList>
    </citation>
    <scope>NUCLEOTIDE SEQUENCE [LARGE SCALE GENOMIC DNA]</scope>
    <source>
        <strain evidence="2">cv. Salinas</strain>
        <tissue evidence="1">Seedlings</tissue>
    </source>
</reference>
<name>A0A9R1VPX6_LACSA</name>
<organism evidence="1 2">
    <name type="scientific">Lactuca sativa</name>
    <name type="common">Garden lettuce</name>
    <dbReference type="NCBI Taxonomy" id="4236"/>
    <lineage>
        <taxon>Eukaryota</taxon>
        <taxon>Viridiplantae</taxon>
        <taxon>Streptophyta</taxon>
        <taxon>Embryophyta</taxon>
        <taxon>Tracheophyta</taxon>
        <taxon>Spermatophyta</taxon>
        <taxon>Magnoliopsida</taxon>
        <taxon>eudicotyledons</taxon>
        <taxon>Gunneridae</taxon>
        <taxon>Pentapetalae</taxon>
        <taxon>asterids</taxon>
        <taxon>campanulids</taxon>
        <taxon>Asterales</taxon>
        <taxon>Asteraceae</taxon>
        <taxon>Cichorioideae</taxon>
        <taxon>Cichorieae</taxon>
        <taxon>Lactucinae</taxon>
        <taxon>Lactuca</taxon>
    </lineage>
</organism>
<keyword evidence="2" id="KW-1185">Reference proteome</keyword>
<accession>A0A9R1VPX6</accession>
<dbReference type="Proteomes" id="UP000235145">
    <property type="component" value="Unassembled WGS sequence"/>
</dbReference>
<dbReference type="AlphaFoldDB" id="A0A9R1VPX6"/>
<dbReference type="EMBL" id="NBSK02000005">
    <property type="protein sequence ID" value="KAJ0208451.1"/>
    <property type="molecule type" value="Genomic_DNA"/>
</dbReference>
<evidence type="ECO:0000313" key="2">
    <source>
        <dbReference type="Proteomes" id="UP000235145"/>
    </source>
</evidence>
<proteinExistence type="predicted"/>